<keyword evidence="2" id="KW-1185">Reference proteome</keyword>
<dbReference type="RefSeq" id="WP_223878859.1">
    <property type="nucleotide sequence ID" value="NZ_CAXQEU010000092.1"/>
</dbReference>
<protein>
    <recommendedName>
        <fullName evidence="3">Arsenate reductase</fullName>
    </recommendedName>
</protein>
<evidence type="ECO:0000313" key="2">
    <source>
        <dbReference type="Proteomes" id="UP001149142"/>
    </source>
</evidence>
<proteinExistence type="predicted"/>
<evidence type="ECO:0008006" key="3">
    <source>
        <dbReference type="Google" id="ProtNLM"/>
    </source>
</evidence>
<dbReference type="EMBL" id="JAPFGC010000002">
    <property type="protein sequence ID" value="MDA0177082.1"/>
    <property type="molecule type" value="Genomic_DNA"/>
</dbReference>
<gene>
    <name evidence="1" type="ORF">OOZ35_06190</name>
</gene>
<evidence type="ECO:0000313" key="1">
    <source>
        <dbReference type="EMBL" id="MDA0177082.1"/>
    </source>
</evidence>
<comment type="caution">
    <text evidence="1">The sequence shown here is derived from an EMBL/GenBank/DDBJ whole genome shotgun (WGS) entry which is preliminary data.</text>
</comment>
<dbReference type="Proteomes" id="UP001149142">
    <property type="component" value="Unassembled WGS sequence"/>
</dbReference>
<dbReference type="SUPFAM" id="SSF52833">
    <property type="entry name" value="Thioredoxin-like"/>
    <property type="match status" value="1"/>
</dbReference>
<organism evidence="1 2">
    <name type="scientific">Mesoflavibacter profundi</name>
    <dbReference type="NCBI Taxonomy" id="2708110"/>
    <lineage>
        <taxon>Bacteria</taxon>
        <taxon>Pseudomonadati</taxon>
        <taxon>Bacteroidota</taxon>
        <taxon>Flavobacteriia</taxon>
        <taxon>Flavobacteriales</taxon>
        <taxon>Flavobacteriaceae</taxon>
        <taxon>Mesoflavibacter</taxon>
    </lineage>
</organism>
<sequence length="142" mass="16099">MKNLKTMGIIATNKNQNILFYNSNNSIGKQCLAYTEDSKNDVLTIDVSKTKVADTQWVEICDKLNLKLEDLVNKEHPNFSNNFDKSTSLSSNDWLKVIQNNPEVIVTPILVVGETFYKIETPSNVRTYLSTTSEGIDEKKHI</sequence>
<reference evidence="1" key="1">
    <citation type="submission" date="2022-11" db="EMBL/GenBank/DDBJ databases">
        <title>Refractory cell wall polysaccharides provide important carbon source for microbial heterotrophs in the hadal ocean.</title>
        <authorList>
            <person name="Zhu X."/>
        </authorList>
    </citation>
    <scope>NUCLEOTIDE SEQUENCE</scope>
    <source>
        <strain evidence="1">MTRN7</strain>
    </source>
</reference>
<name>A0ABT4RZ51_9FLAO</name>
<dbReference type="Gene3D" id="3.40.30.10">
    <property type="entry name" value="Glutaredoxin"/>
    <property type="match status" value="1"/>
</dbReference>
<accession>A0ABT4RZ51</accession>
<dbReference type="InterPro" id="IPR036249">
    <property type="entry name" value="Thioredoxin-like_sf"/>
</dbReference>